<keyword evidence="1" id="KW-0812">Transmembrane</keyword>
<evidence type="ECO:0000256" key="1">
    <source>
        <dbReference type="SAM" id="Phobius"/>
    </source>
</evidence>
<protein>
    <submittedName>
        <fullName evidence="2">Uncharacterized protein</fullName>
    </submittedName>
</protein>
<reference evidence="2" key="1">
    <citation type="submission" date="2018-05" db="EMBL/GenBank/DDBJ databases">
        <authorList>
            <person name="Lanie J.A."/>
            <person name="Ng W.-L."/>
            <person name="Kazmierczak K.M."/>
            <person name="Andrzejewski T.M."/>
            <person name="Davidsen T.M."/>
            <person name="Wayne K.J."/>
            <person name="Tettelin H."/>
            <person name="Glass J.I."/>
            <person name="Rusch D."/>
            <person name="Podicherti R."/>
            <person name="Tsui H.-C.T."/>
            <person name="Winkler M.E."/>
        </authorList>
    </citation>
    <scope>NUCLEOTIDE SEQUENCE</scope>
</reference>
<sequence length="62" mass="7636">MSVNLKDKLHIWLDDVKDKAFNIFGRDKIEKENLYETRWVWYHTLLVVELFIIIILLWYIAI</sequence>
<dbReference type="AlphaFoldDB" id="A0A383CWM6"/>
<name>A0A383CWM6_9ZZZZ</name>
<dbReference type="EMBL" id="UINC01212419">
    <property type="protein sequence ID" value="SVE36737.1"/>
    <property type="molecule type" value="Genomic_DNA"/>
</dbReference>
<gene>
    <name evidence="2" type="ORF">METZ01_LOCUS489591</name>
</gene>
<feature type="transmembrane region" description="Helical" evidence="1">
    <location>
        <begin position="40"/>
        <end position="61"/>
    </location>
</feature>
<keyword evidence="1" id="KW-1133">Transmembrane helix</keyword>
<organism evidence="2">
    <name type="scientific">marine metagenome</name>
    <dbReference type="NCBI Taxonomy" id="408172"/>
    <lineage>
        <taxon>unclassified sequences</taxon>
        <taxon>metagenomes</taxon>
        <taxon>ecological metagenomes</taxon>
    </lineage>
</organism>
<proteinExistence type="predicted"/>
<accession>A0A383CWM6</accession>
<keyword evidence="1" id="KW-0472">Membrane</keyword>
<evidence type="ECO:0000313" key="2">
    <source>
        <dbReference type="EMBL" id="SVE36737.1"/>
    </source>
</evidence>